<feature type="compositionally biased region" description="Low complexity" evidence="2">
    <location>
        <begin position="316"/>
        <end position="336"/>
    </location>
</feature>
<evidence type="ECO:0000256" key="2">
    <source>
        <dbReference type="SAM" id="MobiDB-lite"/>
    </source>
</evidence>
<feature type="compositionally biased region" description="Polar residues" evidence="2">
    <location>
        <begin position="277"/>
        <end position="292"/>
    </location>
</feature>
<accession>A0A0F7ULG4</accession>
<proteinExistence type="predicted"/>
<feature type="compositionally biased region" description="Low complexity" evidence="2">
    <location>
        <begin position="9"/>
        <end position="46"/>
    </location>
</feature>
<dbReference type="InterPro" id="IPR038835">
    <property type="entry name" value="Giardin_beta-like"/>
</dbReference>
<sequence length="584" mass="63046">MPGPSQSHLPSSAFHSTSHSTFPSSPSPSFRSALASLRCSSRGRLSPQDSSRLQPRSVSRAPLRDRSMLVETPRRHPTRGSSPCETLKPSSSCSSPSSLLKTSHSSLLSFSTSRRLANFSPSSSSSSSQDRSRRLRASRTSKRNAVPRRLSSPSPSSSSSRSPSASASSSRGSRSSKSFASPQRRDKSRRQPPLLQEPTSPQSQISSLRQATYEKKVRRFQAKLRAADLLLSPPPSPSAPPSAPALSPRSSSASARTRASATRLRETETKREEAPSLASTCTPASSHSTNASGPKLPPLVPSLRELYSRAHRAAQEAETASSATRQSSSLSSRAALPSGCRGRVGKASDAMTGNASDEALDVRVKNVEEKAAQIKFAFKTRTKLQRQELNSLADQIDALRIRQDMPVAGFLGNAGMAERLVKDELQANKHARLAFAAQCTSDADCMLQGVRDLHRKACEKAGARRGAEAGVQEIEASVQGCREVLQALGDSRNSLESSLRRLLSEAFQGVEETISQERRICHDAEASMSRMLAELRQQARGDIRASRETREQVEEQILQLLEDACVKVETSVLTSGNLPRASPS</sequence>
<feature type="compositionally biased region" description="Polar residues" evidence="2">
    <location>
        <begin position="47"/>
        <end position="57"/>
    </location>
</feature>
<dbReference type="AlphaFoldDB" id="A0A0F7ULG4"/>
<keyword evidence="1" id="KW-0175">Coiled coil</keyword>
<feature type="compositionally biased region" description="Basic and acidic residues" evidence="2">
    <location>
        <begin position="62"/>
        <end position="74"/>
    </location>
</feature>
<evidence type="ECO:0000256" key="1">
    <source>
        <dbReference type="SAM" id="Coils"/>
    </source>
</evidence>
<dbReference type="PANTHER" id="PTHR37027">
    <property type="entry name" value="KDE4"/>
    <property type="match status" value="1"/>
</dbReference>
<dbReference type="EMBL" id="LN714485">
    <property type="protein sequence ID" value="CEL69360.1"/>
    <property type="molecule type" value="Genomic_DNA"/>
</dbReference>
<dbReference type="PANTHER" id="PTHR37027:SF2">
    <property type="entry name" value="CHROMOSOME UNDETERMINED SCAFFOLD_148, WHOLE GENOME SHOTGUN SEQUENCE"/>
    <property type="match status" value="1"/>
</dbReference>
<feature type="compositionally biased region" description="Polar residues" evidence="2">
    <location>
        <begin position="197"/>
        <end position="210"/>
    </location>
</feature>
<evidence type="ECO:0000313" key="3">
    <source>
        <dbReference type="EMBL" id="CEL69360.1"/>
    </source>
</evidence>
<organism evidence="3">
    <name type="scientific">Neospora caninum (strain Liverpool)</name>
    <dbReference type="NCBI Taxonomy" id="572307"/>
    <lineage>
        <taxon>Eukaryota</taxon>
        <taxon>Sar</taxon>
        <taxon>Alveolata</taxon>
        <taxon>Apicomplexa</taxon>
        <taxon>Conoidasida</taxon>
        <taxon>Coccidia</taxon>
        <taxon>Eucoccidiorida</taxon>
        <taxon>Eimeriorina</taxon>
        <taxon>Sarcocystidae</taxon>
        <taxon>Neospora</taxon>
    </lineage>
</organism>
<gene>
    <name evidence="3" type="ORF">BN1204_050720</name>
</gene>
<feature type="compositionally biased region" description="Basic and acidic residues" evidence="2">
    <location>
        <begin position="263"/>
        <end position="274"/>
    </location>
</feature>
<name>A0A0F7ULG4_NEOCL</name>
<reference evidence="3" key="1">
    <citation type="journal article" date="2015" name="PLoS ONE">
        <title>Comprehensive Evaluation of Toxoplasma gondii VEG and Neospora caninum LIV Genomes with Tachyzoite Stage Transcriptome and Proteome Defines Novel Transcript Features.</title>
        <authorList>
            <person name="Ramaprasad A."/>
            <person name="Mourier T."/>
            <person name="Naeem R."/>
            <person name="Malas T.B."/>
            <person name="Moussa E."/>
            <person name="Panigrahi A."/>
            <person name="Vermont S.J."/>
            <person name="Otto T.D."/>
            <person name="Wastling J."/>
            <person name="Pain A."/>
        </authorList>
    </citation>
    <scope>NUCLEOTIDE SEQUENCE</scope>
    <source>
        <strain evidence="3">Liverpool</strain>
    </source>
</reference>
<feature type="region of interest" description="Disordered" evidence="2">
    <location>
        <begin position="1"/>
        <end position="354"/>
    </location>
</feature>
<feature type="compositionally biased region" description="Low complexity" evidence="2">
    <location>
        <begin position="244"/>
        <end position="262"/>
    </location>
</feature>
<feature type="compositionally biased region" description="Low complexity" evidence="2">
    <location>
        <begin position="147"/>
        <end position="182"/>
    </location>
</feature>
<feature type="compositionally biased region" description="Pro residues" evidence="2">
    <location>
        <begin position="232"/>
        <end position="243"/>
    </location>
</feature>
<feature type="compositionally biased region" description="Low complexity" evidence="2">
    <location>
        <begin position="87"/>
        <end position="129"/>
    </location>
</feature>
<protein>
    <submittedName>
        <fullName evidence="3">Uncharacterized protein</fullName>
    </submittedName>
</protein>
<feature type="compositionally biased region" description="Basic residues" evidence="2">
    <location>
        <begin position="133"/>
        <end position="146"/>
    </location>
</feature>
<feature type="coiled-coil region" evidence="1">
    <location>
        <begin position="536"/>
        <end position="563"/>
    </location>
</feature>